<evidence type="ECO:0000313" key="3">
    <source>
        <dbReference type="Proteomes" id="UP001530315"/>
    </source>
</evidence>
<reference evidence="2 3" key="1">
    <citation type="submission" date="2024-10" db="EMBL/GenBank/DDBJ databases">
        <title>Updated reference genomes for cyclostephanoid diatoms.</title>
        <authorList>
            <person name="Roberts W.R."/>
            <person name="Alverson A.J."/>
        </authorList>
    </citation>
    <scope>NUCLEOTIDE SEQUENCE [LARGE SCALE GENOMIC DNA]</scope>
    <source>
        <strain evidence="2 3">AJA276-08</strain>
    </source>
</reference>
<feature type="region of interest" description="Disordered" evidence="1">
    <location>
        <begin position="1"/>
        <end position="26"/>
    </location>
</feature>
<dbReference type="AlphaFoldDB" id="A0ABD3PZU3"/>
<protein>
    <submittedName>
        <fullName evidence="2">Uncharacterized protein</fullName>
    </submittedName>
</protein>
<accession>A0ABD3PZU3</accession>
<evidence type="ECO:0000256" key="1">
    <source>
        <dbReference type="SAM" id="MobiDB-lite"/>
    </source>
</evidence>
<dbReference type="InterPro" id="IPR036770">
    <property type="entry name" value="Ankyrin_rpt-contain_sf"/>
</dbReference>
<evidence type="ECO:0000313" key="2">
    <source>
        <dbReference type="EMBL" id="KAL3793558.1"/>
    </source>
</evidence>
<gene>
    <name evidence="2" type="ORF">ACHAW5_003534</name>
</gene>
<proteinExistence type="predicted"/>
<feature type="region of interest" description="Disordered" evidence="1">
    <location>
        <begin position="103"/>
        <end position="135"/>
    </location>
</feature>
<dbReference type="Gene3D" id="1.25.40.20">
    <property type="entry name" value="Ankyrin repeat-containing domain"/>
    <property type="match status" value="1"/>
</dbReference>
<keyword evidence="3" id="KW-1185">Reference proteome</keyword>
<dbReference type="Proteomes" id="UP001530315">
    <property type="component" value="Unassembled WGS sequence"/>
</dbReference>
<dbReference type="SUPFAM" id="SSF48403">
    <property type="entry name" value="Ankyrin repeat"/>
    <property type="match status" value="1"/>
</dbReference>
<sequence>MADRGDRPRRHGIQRHHGAQGHGPVRVPLGVARLSFPPRGTVLCQHFHPLRAHWAFALSRGARGGAAGCRRSEGQTPHGGHEAKMSDGLPPYIKCGIIEEEQWKRSHPSKTKTALEKDSSTMGSTPAHNAAQRGDVDKLNSVIESMVHLLDAKDMNRWMPLHEGARGGHESAVRPIFDGVGHIEYWP</sequence>
<organism evidence="2 3">
    <name type="scientific">Stephanodiscus triporus</name>
    <dbReference type="NCBI Taxonomy" id="2934178"/>
    <lineage>
        <taxon>Eukaryota</taxon>
        <taxon>Sar</taxon>
        <taxon>Stramenopiles</taxon>
        <taxon>Ochrophyta</taxon>
        <taxon>Bacillariophyta</taxon>
        <taxon>Coscinodiscophyceae</taxon>
        <taxon>Thalassiosirophycidae</taxon>
        <taxon>Stephanodiscales</taxon>
        <taxon>Stephanodiscaceae</taxon>
        <taxon>Stephanodiscus</taxon>
    </lineage>
</organism>
<feature type="region of interest" description="Disordered" evidence="1">
    <location>
        <begin position="67"/>
        <end position="86"/>
    </location>
</feature>
<dbReference type="EMBL" id="JALLAZ020000509">
    <property type="protein sequence ID" value="KAL3793558.1"/>
    <property type="molecule type" value="Genomic_DNA"/>
</dbReference>
<comment type="caution">
    <text evidence="2">The sequence shown here is derived from an EMBL/GenBank/DDBJ whole genome shotgun (WGS) entry which is preliminary data.</text>
</comment>
<feature type="compositionally biased region" description="Basic residues" evidence="1">
    <location>
        <begin position="7"/>
        <end position="19"/>
    </location>
</feature>
<name>A0ABD3PZU3_9STRA</name>